<comment type="similarity">
    <text evidence="1">Belongs to the LysR transcriptional regulatory family.</text>
</comment>
<keyword evidence="2" id="KW-0805">Transcription regulation</keyword>
<dbReference type="Pfam" id="PF03466">
    <property type="entry name" value="LysR_substrate"/>
    <property type="match status" value="1"/>
</dbReference>
<dbReference type="GO" id="GO:0032993">
    <property type="term" value="C:protein-DNA complex"/>
    <property type="evidence" value="ECO:0007669"/>
    <property type="project" value="TreeGrafter"/>
</dbReference>
<dbReference type="PANTHER" id="PTHR30346:SF29">
    <property type="entry name" value="LYSR SUBSTRATE-BINDING"/>
    <property type="match status" value="1"/>
</dbReference>
<dbReference type="Pfam" id="PF00126">
    <property type="entry name" value="HTH_1"/>
    <property type="match status" value="1"/>
</dbReference>
<protein>
    <submittedName>
        <fullName evidence="6">Putative LysR-family transcriptional regulator</fullName>
    </submittedName>
</protein>
<dbReference type="Gene3D" id="1.10.10.10">
    <property type="entry name" value="Winged helix-like DNA-binding domain superfamily/Winged helix DNA-binding domain"/>
    <property type="match status" value="1"/>
</dbReference>
<proteinExistence type="inferred from homology"/>
<keyword evidence="3" id="KW-0238">DNA-binding</keyword>
<reference evidence="6 7" key="1">
    <citation type="journal article" date="2013" name="ISME J.">
        <title>A metabolic model for members of the genus Tetrasphaera involved in enhanced biological phosphorus removal.</title>
        <authorList>
            <person name="Kristiansen R."/>
            <person name="Nguyen H.T.T."/>
            <person name="Saunders A.M."/>
            <person name="Nielsen J.L."/>
            <person name="Wimmer R."/>
            <person name="Le V.Q."/>
            <person name="McIlroy S.J."/>
            <person name="Petrovski S."/>
            <person name="Seviour R.J."/>
            <person name="Calteau A."/>
            <person name="Nielsen K.L."/>
            <person name="Nielsen P.H."/>
        </authorList>
    </citation>
    <scope>NUCLEOTIDE SEQUENCE [LARGE SCALE GENOMIC DNA]</scope>
    <source>
        <strain evidence="6 7">T1-X7</strain>
    </source>
</reference>
<evidence type="ECO:0000259" key="5">
    <source>
        <dbReference type="PROSITE" id="PS50931"/>
    </source>
</evidence>
<dbReference type="FunFam" id="1.10.10.10:FF:000001">
    <property type="entry name" value="LysR family transcriptional regulator"/>
    <property type="match status" value="1"/>
</dbReference>
<dbReference type="SUPFAM" id="SSF46785">
    <property type="entry name" value="Winged helix' DNA-binding domain"/>
    <property type="match status" value="1"/>
</dbReference>
<dbReference type="GO" id="GO:0003677">
    <property type="term" value="F:DNA binding"/>
    <property type="evidence" value="ECO:0007669"/>
    <property type="project" value="UniProtKB-KW"/>
</dbReference>
<keyword evidence="4" id="KW-0804">Transcription</keyword>
<evidence type="ECO:0000313" key="7">
    <source>
        <dbReference type="Proteomes" id="UP000035721"/>
    </source>
</evidence>
<sequence length="292" mass="31667">MEKVGYFVQVARCGSLRQAAARAGIAQSSLAQQLTGLEEELDLQLIERSRRGVTLTTAGEALLPYAIRLVDAQRDLVDAAVAYSTGAISGSVRIGTTPMATTLAVIPVISRLRREYPRLRIAISEGSSAHLEQLVLAGEIDFALVTTSLPVRPKGVTRRPLLSVPLGVYVRRDDPLALRRSITWDDLAPLPLVSMNEGTTLWAVLHARLVEPRSDAQVASLYHLMLMVDQGIGVGIGIRVTPPADAEIVWIPIDGESEGLKVQLSTRESSLLTRSARVVYDALAKHVQELQP</sequence>
<dbReference type="STRING" id="1194083.BN12_30018"/>
<evidence type="ECO:0000313" key="6">
    <source>
        <dbReference type="EMBL" id="CCH78492.1"/>
    </source>
</evidence>
<comment type="caution">
    <text evidence="6">The sequence shown here is derived from an EMBL/GenBank/DDBJ whole genome shotgun (WGS) entry which is preliminary data.</text>
</comment>
<accession>A0A077M036</accession>
<dbReference type="InterPro" id="IPR005119">
    <property type="entry name" value="LysR_subst-bd"/>
</dbReference>
<gene>
    <name evidence="6" type="ORF">BN12_30018</name>
</gene>
<dbReference type="PANTHER" id="PTHR30346">
    <property type="entry name" value="TRANSCRIPTIONAL DUAL REGULATOR HCAR-RELATED"/>
    <property type="match status" value="1"/>
</dbReference>
<dbReference type="GO" id="GO:0003700">
    <property type="term" value="F:DNA-binding transcription factor activity"/>
    <property type="evidence" value="ECO:0007669"/>
    <property type="project" value="InterPro"/>
</dbReference>
<dbReference type="CDD" id="cd05466">
    <property type="entry name" value="PBP2_LTTR_substrate"/>
    <property type="match status" value="1"/>
</dbReference>
<evidence type="ECO:0000256" key="4">
    <source>
        <dbReference type="ARBA" id="ARBA00023163"/>
    </source>
</evidence>
<dbReference type="InterPro" id="IPR036388">
    <property type="entry name" value="WH-like_DNA-bd_sf"/>
</dbReference>
<dbReference type="SUPFAM" id="SSF53850">
    <property type="entry name" value="Periplasmic binding protein-like II"/>
    <property type="match status" value="1"/>
</dbReference>
<dbReference type="InterPro" id="IPR000847">
    <property type="entry name" value="LysR_HTH_N"/>
</dbReference>
<dbReference type="PROSITE" id="PS50931">
    <property type="entry name" value="HTH_LYSR"/>
    <property type="match status" value="1"/>
</dbReference>
<dbReference type="InterPro" id="IPR036390">
    <property type="entry name" value="WH_DNA-bd_sf"/>
</dbReference>
<dbReference type="Proteomes" id="UP000035721">
    <property type="component" value="Unassembled WGS sequence"/>
</dbReference>
<organism evidence="6 7">
    <name type="scientific">Nostocoides japonicum T1-X7</name>
    <dbReference type="NCBI Taxonomy" id="1194083"/>
    <lineage>
        <taxon>Bacteria</taxon>
        <taxon>Bacillati</taxon>
        <taxon>Actinomycetota</taxon>
        <taxon>Actinomycetes</taxon>
        <taxon>Micrococcales</taxon>
        <taxon>Intrasporangiaceae</taxon>
        <taxon>Nostocoides</taxon>
    </lineage>
</organism>
<dbReference type="EMBL" id="CAJB01000223">
    <property type="protein sequence ID" value="CCH78492.1"/>
    <property type="molecule type" value="Genomic_DNA"/>
</dbReference>
<evidence type="ECO:0000256" key="3">
    <source>
        <dbReference type="ARBA" id="ARBA00023125"/>
    </source>
</evidence>
<dbReference type="Gene3D" id="3.40.190.10">
    <property type="entry name" value="Periplasmic binding protein-like II"/>
    <property type="match status" value="2"/>
</dbReference>
<keyword evidence="7" id="KW-1185">Reference proteome</keyword>
<evidence type="ECO:0000256" key="1">
    <source>
        <dbReference type="ARBA" id="ARBA00009437"/>
    </source>
</evidence>
<name>A0A077M036_9MICO</name>
<feature type="domain" description="HTH lysR-type" evidence="5">
    <location>
        <begin position="1"/>
        <end position="56"/>
    </location>
</feature>
<dbReference type="AlphaFoldDB" id="A0A077M036"/>
<evidence type="ECO:0000256" key="2">
    <source>
        <dbReference type="ARBA" id="ARBA00023015"/>
    </source>
</evidence>